<sequence length="345" mass="39379">MRFLPIIICAGLLTGIDAVAQTPSSVPSSVPTAKKRKAKDILKDAIQNGPVQVSGGPKLSAGASASGGVSSAALGSQNTSLASPNLSISNPEDAKKFATETLPDLGLKISKNFKKVKKELKSLKKEFNGRDYEGLKVEKQTLRQGSGSRLTYSEFYTLREYKQPDNYSRRLYWFDHKANRIVEGVGRDKSRNDLMHGPYKKYLGDLLVEEGWYYMGTKHGRWELYDKNYNLLNKEYYEKGFARDAEISYYDESQRKIKEVLPRNFDKVTGEYFFFNESGTLAEQGMMDDSVRVGQWIEYYPTGNRRKKEIQYGKDCFDTSFESYVIREYDERGKMIFESPKVKKN</sequence>
<dbReference type="Gene3D" id="2.20.110.10">
    <property type="entry name" value="Histone H3 K4-specific methyltransferase SET7/9 N-terminal domain"/>
    <property type="match status" value="2"/>
</dbReference>
<keyword evidence="1" id="KW-0732">Signal</keyword>
<protein>
    <submittedName>
        <fullName evidence="2">Toxin-antitoxin system YwqK family antitoxin</fullName>
    </submittedName>
</protein>
<dbReference type="EMBL" id="JBHULC010000038">
    <property type="protein sequence ID" value="MFD2523811.1"/>
    <property type="molecule type" value="Genomic_DNA"/>
</dbReference>
<reference evidence="3" key="1">
    <citation type="journal article" date="2019" name="Int. J. Syst. Evol. Microbiol.">
        <title>The Global Catalogue of Microorganisms (GCM) 10K type strain sequencing project: providing services to taxonomists for standard genome sequencing and annotation.</title>
        <authorList>
            <consortium name="The Broad Institute Genomics Platform"/>
            <consortium name="The Broad Institute Genome Sequencing Center for Infectious Disease"/>
            <person name="Wu L."/>
            <person name="Ma J."/>
        </authorList>
    </citation>
    <scope>NUCLEOTIDE SEQUENCE [LARGE SCALE GENOMIC DNA]</scope>
    <source>
        <strain evidence="3">KCTC 52344</strain>
    </source>
</reference>
<dbReference type="RefSeq" id="WP_340234115.1">
    <property type="nucleotide sequence ID" value="NZ_JBBEWC010000001.1"/>
</dbReference>
<comment type="caution">
    <text evidence="2">The sequence shown here is derived from an EMBL/GenBank/DDBJ whole genome shotgun (WGS) entry which is preliminary data.</text>
</comment>
<keyword evidence="3" id="KW-1185">Reference proteome</keyword>
<dbReference type="SUPFAM" id="SSF82185">
    <property type="entry name" value="Histone H3 K4-specific methyltransferase SET7/9 N-terminal domain"/>
    <property type="match status" value="1"/>
</dbReference>
<evidence type="ECO:0000313" key="3">
    <source>
        <dbReference type="Proteomes" id="UP001597510"/>
    </source>
</evidence>
<name>A0ABW5JCK7_9BACT</name>
<dbReference type="Proteomes" id="UP001597510">
    <property type="component" value="Unassembled WGS sequence"/>
</dbReference>
<feature type="signal peptide" evidence="1">
    <location>
        <begin position="1"/>
        <end position="20"/>
    </location>
</feature>
<organism evidence="2 3">
    <name type="scientific">Emticicia soli</name>
    <dbReference type="NCBI Taxonomy" id="2027878"/>
    <lineage>
        <taxon>Bacteria</taxon>
        <taxon>Pseudomonadati</taxon>
        <taxon>Bacteroidota</taxon>
        <taxon>Cytophagia</taxon>
        <taxon>Cytophagales</taxon>
        <taxon>Leadbetterellaceae</taxon>
        <taxon>Emticicia</taxon>
    </lineage>
</organism>
<feature type="chain" id="PRO_5045300802" evidence="1">
    <location>
        <begin position="21"/>
        <end position="345"/>
    </location>
</feature>
<accession>A0ABW5JCK7</accession>
<evidence type="ECO:0000256" key="1">
    <source>
        <dbReference type="SAM" id="SignalP"/>
    </source>
</evidence>
<gene>
    <name evidence="2" type="ORF">ACFSR2_23120</name>
</gene>
<proteinExistence type="predicted"/>
<evidence type="ECO:0000313" key="2">
    <source>
        <dbReference type="EMBL" id="MFD2523811.1"/>
    </source>
</evidence>